<evidence type="ECO:0000313" key="3">
    <source>
        <dbReference type="EMBL" id="GMN21148.1"/>
    </source>
</evidence>
<evidence type="ECO:0000313" key="4">
    <source>
        <dbReference type="Proteomes" id="UP001187192"/>
    </source>
</evidence>
<protein>
    <submittedName>
        <fullName evidence="3">Uncharacterized protein</fullName>
    </submittedName>
</protein>
<evidence type="ECO:0000256" key="1">
    <source>
        <dbReference type="SAM" id="MobiDB-lite"/>
    </source>
</evidence>
<dbReference type="AlphaFoldDB" id="A0AA87Z8H4"/>
<dbReference type="EMBL" id="BTGU01003975">
    <property type="protein sequence ID" value="GMN21135.1"/>
    <property type="molecule type" value="Genomic_DNA"/>
</dbReference>
<sequence>MCRRAALSATVLTGRDPDDRESSPEKTAAMRKLPLVAGEDNSRSSEIRSSWSSKIATLVVPGDREPQSSVITNLVGGKEQRLRWKQKKAKGTWGR</sequence>
<evidence type="ECO:0000313" key="2">
    <source>
        <dbReference type="EMBL" id="GMN21135.1"/>
    </source>
</evidence>
<dbReference type="EMBL" id="BTGU01003976">
    <property type="protein sequence ID" value="GMN21148.1"/>
    <property type="molecule type" value="Genomic_DNA"/>
</dbReference>
<feature type="compositionally biased region" description="Basic and acidic residues" evidence="1">
    <location>
        <begin position="15"/>
        <end position="24"/>
    </location>
</feature>
<proteinExistence type="predicted"/>
<dbReference type="Proteomes" id="UP001187192">
    <property type="component" value="Unassembled WGS sequence"/>
</dbReference>
<name>A0AA87Z8H4_FICCA</name>
<reference evidence="3" key="1">
    <citation type="submission" date="2023-07" db="EMBL/GenBank/DDBJ databases">
        <title>draft genome sequence of fig (Ficus carica).</title>
        <authorList>
            <person name="Takahashi T."/>
            <person name="Nishimura K."/>
        </authorList>
    </citation>
    <scope>NUCLEOTIDE SEQUENCE</scope>
</reference>
<keyword evidence="4" id="KW-1185">Reference proteome</keyword>
<comment type="caution">
    <text evidence="3">The sequence shown here is derived from an EMBL/GenBank/DDBJ whole genome shotgun (WGS) entry which is preliminary data.</text>
</comment>
<accession>A0AA87Z8H4</accession>
<gene>
    <name evidence="2" type="ORF">TIFTF001_045443</name>
    <name evidence="3" type="ORF">TIFTF001_045444</name>
</gene>
<feature type="region of interest" description="Disordered" evidence="1">
    <location>
        <begin position="1"/>
        <end position="48"/>
    </location>
</feature>
<organism evidence="3 4">
    <name type="scientific">Ficus carica</name>
    <name type="common">Common fig</name>
    <dbReference type="NCBI Taxonomy" id="3494"/>
    <lineage>
        <taxon>Eukaryota</taxon>
        <taxon>Viridiplantae</taxon>
        <taxon>Streptophyta</taxon>
        <taxon>Embryophyta</taxon>
        <taxon>Tracheophyta</taxon>
        <taxon>Spermatophyta</taxon>
        <taxon>Magnoliopsida</taxon>
        <taxon>eudicotyledons</taxon>
        <taxon>Gunneridae</taxon>
        <taxon>Pentapetalae</taxon>
        <taxon>rosids</taxon>
        <taxon>fabids</taxon>
        <taxon>Rosales</taxon>
        <taxon>Moraceae</taxon>
        <taxon>Ficeae</taxon>
        <taxon>Ficus</taxon>
    </lineage>
</organism>